<dbReference type="EC" id="5.1.1.1" evidence="6"/>
<dbReference type="GO" id="GO:0008784">
    <property type="term" value="F:alanine racemase activity"/>
    <property type="evidence" value="ECO:0007669"/>
    <property type="project" value="UniProtKB-EC"/>
</dbReference>
<keyword evidence="6" id="KW-0413">Isomerase</keyword>
<organism evidence="6 7">
    <name type="scientific">Escherichia coli</name>
    <dbReference type="NCBI Taxonomy" id="562"/>
    <lineage>
        <taxon>Bacteria</taxon>
        <taxon>Pseudomonadati</taxon>
        <taxon>Pseudomonadota</taxon>
        <taxon>Gammaproteobacteria</taxon>
        <taxon>Enterobacterales</taxon>
        <taxon>Enterobacteriaceae</taxon>
        <taxon>Escherichia</taxon>
    </lineage>
</organism>
<dbReference type="Proteomes" id="UP000254877">
    <property type="component" value="Unassembled WGS sequence"/>
</dbReference>
<keyword evidence="4" id="KW-0804">Transcription</keyword>
<evidence type="ECO:0000256" key="2">
    <source>
        <dbReference type="ARBA" id="ARBA00023015"/>
    </source>
</evidence>
<gene>
    <name evidence="6" type="primary">cytR_3</name>
    <name evidence="6" type="ORF">NCTC7928_05526</name>
</gene>
<dbReference type="Gene3D" id="1.10.260.40">
    <property type="entry name" value="lambda repressor-like DNA-binding domains"/>
    <property type="match status" value="1"/>
</dbReference>
<dbReference type="SUPFAM" id="SSF47413">
    <property type="entry name" value="lambda repressor-like DNA-binding domains"/>
    <property type="match status" value="1"/>
</dbReference>
<dbReference type="PANTHER" id="PTHR30146:SF151">
    <property type="entry name" value="HTH-TYPE TRANSCRIPTIONAL REPRESSOR CYTR"/>
    <property type="match status" value="1"/>
</dbReference>
<dbReference type="InterPro" id="IPR010982">
    <property type="entry name" value="Lambda_DNA-bd_dom_sf"/>
</dbReference>
<proteinExistence type="predicted"/>
<evidence type="ECO:0000256" key="1">
    <source>
        <dbReference type="ARBA" id="ARBA00022491"/>
    </source>
</evidence>
<evidence type="ECO:0000313" key="6">
    <source>
        <dbReference type="EMBL" id="STF44777.1"/>
    </source>
</evidence>
<dbReference type="InterPro" id="IPR000843">
    <property type="entry name" value="HTH_LacI"/>
</dbReference>
<dbReference type="EMBL" id="UGAB01000002">
    <property type="protein sequence ID" value="STF44777.1"/>
    <property type="molecule type" value="Genomic_DNA"/>
</dbReference>
<dbReference type="InterPro" id="IPR046335">
    <property type="entry name" value="LacI/GalR-like_sensor"/>
</dbReference>
<dbReference type="InterPro" id="IPR028082">
    <property type="entry name" value="Peripla_BP_I"/>
</dbReference>
<evidence type="ECO:0000313" key="7">
    <source>
        <dbReference type="Proteomes" id="UP000254877"/>
    </source>
</evidence>
<evidence type="ECO:0000259" key="5">
    <source>
        <dbReference type="PROSITE" id="PS50932"/>
    </source>
</evidence>
<dbReference type="CDD" id="cd01392">
    <property type="entry name" value="HTH_LacI"/>
    <property type="match status" value="1"/>
</dbReference>
<feature type="domain" description="HTH lacI-type" evidence="5">
    <location>
        <begin position="102"/>
        <end position="144"/>
    </location>
</feature>
<sequence>MHSTEWYRGAATSDWSCHTTFNLLINKVFIVRFSIVLVWKLFYQFTVRDTKSERKRVLCTFFHEWLIYITEMDLMPDRMGFFAHENSVISKLEADHKMDKKLKIADIAARSGLSPSTVSRVLAGKANTSARAREQVLACARELGVMDGMAAGRMLLNNLIIFAPQRAFDQRSDIFYYRVIQSISKALSPHEVRLRYCALEEFDSDPALFLSRMNEADTQAAILLGIDDPHIHDLAADLAKPCVLINCRDERMRLPTIAPDHRLIGAFAARYLFEMGHREVMNVMCLRRYTMEQRFAGIKESWRQHNLAFHHDRHLLNISSFSAKEAEEKVGAWLDAANGKTLPTAFLVGGDFMAAGTVNALHRRGLRVPQDVSVMSIDGFNLAAIEDVPLTAVHVPRDELGNEAVQMLQQRLIRPDAPVGSLLLHGRLAVRESVRRVRPGKGNTAVEREGLYDNQLSIPSARLP</sequence>
<protein>
    <submittedName>
        <fullName evidence="6">Putative transcriptional regulator</fullName>
        <ecNumber evidence="6">5.1.1.1</ecNumber>
    </submittedName>
</protein>
<dbReference type="SMART" id="SM00354">
    <property type="entry name" value="HTH_LACI"/>
    <property type="match status" value="1"/>
</dbReference>
<evidence type="ECO:0000256" key="3">
    <source>
        <dbReference type="ARBA" id="ARBA00023125"/>
    </source>
</evidence>
<reference evidence="6 7" key="1">
    <citation type="submission" date="2018-06" db="EMBL/GenBank/DDBJ databases">
        <authorList>
            <consortium name="Pathogen Informatics"/>
            <person name="Doyle S."/>
        </authorList>
    </citation>
    <scope>NUCLEOTIDE SEQUENCE [LARGE SCALE GENOMIC DNA]</scope>
    <source>
        <strain evidence="6 7">NCTC7928</strain>
    </source>
</reference>
<accession>A0A376LKK9</accession>
<keyword evidence="2" id="KW-0805">Transcription regulation</keyword>
<dbReference type="PROSITE" id="PS50932">
    <property type="entry name" value="HTH_LACI_2"/>
    <property type="match status" value="1"/>
</dbReference>
<dbReference type="Gene3D" id="3.40.50.2300">
    <property type="match status" value="2"/>
</dbReference>
<dbReference type="Pfam" id="PF00356">
    <property type="entry name" value="LacI"/>
    <property type="match status" value="1"/>
</dbReference>
<dbReference type="GO" id="GO:0003700">
    <property type="term" value="F:DNA-binding transcription factor activity"/>
    <property type="evidence" value="ECO:0007669"/>
    <property type="project" value="TreeGrafter"/>
</dbReference>
<dbReference type="SUPFAM" id="SSF53822">
    <property type="entry name" value="Periplasmic binding protein-like I"/>
    <property type="match status" value="1"/>
</dbReference>
<dbReference type="GO" id="GO:0000976">
    <property type="term" value="F:transcription cis-regulatory region binding"/>
    <property type="evidence" value="ECO:0007669"/>
    <property type="project" value="TreeGrafter"/>
</dbReference>
<dbReference type="PANTHER" id="PTHR30146">
    <property type="entry name" value="LACI-RELATED TRANSCRIPTIONAL REPRESSOR"/>
    <property type="match status" value="1"/>
</dbReference>
<keyword evidence="3" id="KW-0238">DNA-binding</keyword>
<dbReference type="AlphaFoldDB" id="A0A376LKK9"/>
<evidence type="ECO:0000256" key="4">
    <source>
        <dbReference type="ARBA" id="ARBA00023163"/>
    </source>
</evidence>
<dbReference type="Pfam" id="PF13377">
    <property type="entry name" value="Peripla_BP_3"/>
    <property type="match status" value="1"/>
</dbReference>
<keyword evidence="1" id="KW-0678">Repressor</keyword>
<name>A0A376LKK9_ECOLX</name>